<keyword evidence="3" id="KW-1185">Reference proteome</keyword>
<gene>
    <name evidence="2" type="ORF">JYU34_003942</name>
</gene>
<proteinExistence type="predicted"/>
<dbReference type="EMBL" id="JAHIBW010000005">
    <property type="protein sequence ID" value="KAG7311080.1"/>
    <property type="molecule type" value="Genomic_DNA"/>
</dbReference>
<keyword evidence="1" id="KW-1133">Transmembrane helix</keyword>
<comment type="caution">
    <text evidence="2">The sequence shown here is derived from an EMBL/GenBank/DDBJ whole genome shotgun (WGS) entry which is preliminary data.</text>
</comment>
<organism evidence="2 3">
    <name type="scientific">Plutella xylostella</name>
    <name type="common">Diamondback moth</name>
    <name type="synonym">Plutella maculipennis</name>
    <dbReference type="NCBI Taxonomy" id="51655"/>
    <lineage>
        <taxon>Eukaryota</taxon>
        <taxon>Metazoa</taxon>
        <taxon>Ecdysozoa</taxon>
        <taxon>Arthropoda</taxon>
        <taxon>Hexapoda</taxon>
        <taxon>Insecta</taxon>
        <taxon>Pterygota</taxon>
        <taxon>Neoptera</taxon>
        <taxon>Endopterygota</taxon>
        <taxon>Lepidoptera</taxon>
        <taxon>Glossata</taxon>
        <taxon>Ditrysia</taxon>
        <taxon>Yponomeutoidea</taxon>
        <taxon>Plutellidae</taxon>
        <taxon>Plutella</taxon>
    </lineage>
</organism>
<feature type="transmembrane region" description="Helical" evidence="1">
    <location>
        <begin position="51"/>
        <end position="69"/>
    </location>
</feature>
<keyword evidence="1" id="KW-0812">Transmembrane</keyword>
<reference evidence="2 3" key="1">
    <citation type="submission" date="2021-06" db="EMBL/GenBank/DDBJ databases">
        <title>A haploid diamondback moth (Plutella xylostella L.) genome assembly resolves 31 chromosomes and identifies a diamide resistance mutation.</title>
        <authorList>
            <person name="Ward C.M."/>
            <person name="Perry K.D."/>
            <person name="Baker G."/>
            <person name="Powis K."/>
            <person name="Heckel D.G."/>
            <person name="Baxter S.W."/>
        </authorList>
    </citation>
    <scope>NUCLEOTIDE SEQUENCE [LARGE SCALE GENOMIC DNA]</scope>
    <source>
        <strain evidence="2 3">LV</strain>
        <tissue evidence="2">Single pupa</tissue>
    </source>
</reference>
<name>A0ABQ7R1A8_PLUXY</name>
<keyword evidence="1" id="KW-0472">Membrane</keyword>
<evidence type="ECO:0000313" key="3">
    <source>
        <dbReference type="Proteomes" id="UP000823941"/>
    </source>
</evidence>
<evidence type="ECO:0000313" key="2">
    <source>
        <dbReference type="EMBL" id="KAG7311080.1"/>
    </source>
</evidence>
<dbReference type="Proteomes" id="UP000823941">
    <property type="component" value="Chromosome 5"/>
</dbReference>
<evidence type="ECO:0000256" key="1">
    <source>
        <dbReference type="SAM" id="Phobius"/>
    </source>
</evidence>
<sequence length="135" mass="14727">MILSKGILKHPVYPHTALRGSASPRRLPRHETQCLRSHSVSGAHESRGGSLVLVTPVLILAYGIGKFLLNSCTFRCNVRLPRTRTGPVPYCCCGEAEFLRKSGRTQTQVPENKEVISQPDIELGTYAGTSPARAT</sequence>
<protein>
    <submittedName>
        <fullName evidence="2">Uncharacterized protein</fullName>
    </submittedName>
</protein>
<accession>A0ABQ7R1A8</accession>